<gene>
    <name evidence="1" type="ORF">AZ34_16560</name>
</gene>
<dbReference type="Proteomes" id="UP000023268">
    <property type="component" value="Unassembled WGS sequence"/>
</dbReference>
<dbReference type="AlphaFoldDB" id="A0A016XL10"/>
<organism evidence="1 2">
    <name type="scientific">Hylemonella gracilis str. Niagara R</name>
    <dbReference type="NCBI Taxonomy" id="1458275"/>
    <lineage>
        <taxon>Bacteria</taxon>
        <taxon>Pseudomonadati</taxon>
        <taxon>Pseudomonadota</taxon>
        <taxon>Betaproteobacteria</taxon>
        <taxon>Burkholderiales</taxon>
        <taxon>Comamonadaceae</taxon>
        <taxon>Hylemonella</taxon>
    </lineage>
</organism>
<reference evidence="1 2" key="1">
    <citation type="submission" date="2014-02" db="EMBL/GenBank/DDBJ databases">
        <title>Draft Genome of Hylemonella gracilis isolated from the Niagara River.</title>
        <authorList>
            <person name="Pawlowski D.R."/>
            <person name="Koudelka G.B."/>
        </authorList>
    </citation>
    <scope>NUCLEOTIDE SEQUENCE [LARGE SCALE GENOMIC DNA]</scope>
    <source>
        <strain evidence="1 2">Niagara R</strain>
    </source>
</reference>
<proteinExistence type="predicted"/>
<dbReference type="eggNOG" id="ENOG50335E1">
    <property type="taxonomic scope" value="Bacteria"/>
</dbReference>
<dbReference type="RefSeq" id="WP_051509966.1">
    <property type="nucleotide sequence ID" value="NZ_JEMG01000001.1"/>
</dbReference>
<evidence type="ECO:0000313" key="2">
    <source>
        <dbReference type="Proteomes" id="UP000023268"/>
    </source>
</evidence>
<dbReference type="OrthoDB" id="8686783at2"/>
<dbReference type="EMBL" id="JEMG01000001">
    <property type="protein sequence ID" value="EYC52511.1"/>
    <property type="molecule type" value="Genomic_DNA"/>
</dbReference>
<protein>
    <submittedName>
        <fullName evidence="1">Uncharacterized protein</fullName>
    </submittedName>
</protein>
<evidence type="ECO:0000313" key="1">
    <source>
        <dbReference type="EMBL" id="EYC52511.1"/>
    </source>
</evidence>
<accession>A0A016XL10</accession>
<comment type="caution">
    <text evidence="1">The sequence shown here is derived from an EMBL/GenBank/DDBJ whole genome shotgun (WGS) entry which is preliminary data.</text>
</comment>
<sequence>MDTHQCDQAAYLSMLWHRLAAQHIALGCACAMSGVTVTLEDFEHDIADYFLAQSEREGLTEVVDFLLVQGPLAMQPQAVRDILQRLSNGEASAAVADWLLPRMNRTLQSYAELHGPALAAPLLGGSKAWRGAYRGEV</sequence>
<name>A0A016XL10_9BURK</name>
<dbReference type="STRING" id="1458275.AZ34_16560"/>